<evidence type="ECO:0000313" key="4">
    <source>
        <dbReference type="Proteomes" id="UP000281547"/>
    </source>
</evidence>
<proteinExistence type="predicted"/>
<dbReference type="Gene3D" id="3.60.15.10">
    <property type="entry name" value="Ribonuclease Z/Hydroxyacylglutathione hydrolase-like"/>
    <property type="match status" value="1"/>
</dbReference>
<accession>A0A433X8M6</accession>
<dbReference type="PANTHER" id="PTHR43546">
    <property type="entry name" value="UPF0173 METAL-DEPENDENT HYDROLASE MJ1163-RELATED"/>
    <property type="match status" value="1"/>
</dbReference>
<evidence type="ECO:0000256" key="1">
    <source>
        <dbReference type="SAM" id="MobiDB-lite"/>
    </source>
</evidence>
<evidence type="ECO:0000313" key="3">
    <source>
        <dbReference type="EMBL" id="RUT30409.1"/>
    </source>
</evidence>
<dbReference type="AlphaFoldDB" id="A0A433X8M6"/>
<dbReference type="Proteomes" id="UP000281547">
    <property type="component" value="Unassembled WGS sequence"/>
</dbReference>
<name>A0A433X8M6_9HYPH</name>
<dbReference type="EMBL" id="RZNJ01000004">
    <property type="protein sequence ID" value="RUT30409.1"/>
    <property type="molecule type" value="Genomic_DNA"/>
</dbReference>
<dbReference type="InterPro" id="IPR050114">
    <property type="entry name" value="UPF0173_UPF0282_UlaG_hydrolase"/>
</dbReference>
<gene>
    <name evidence="3" type="ORF">EMQ25_11750</name>
</gene>
<keyword evidence="4" id="KW-1185">Reference proteome</keyword>
<protein>
    <submittedName>
        <fullName evidence="3">MBL fold metallo-hydrolase</fullName>
    </submittedName>
</protein>
<dbReference type="PANTHER" id="PTHR43546:SF3">
    <property type="entry name" value="UPF0173 METAL-DEPENDENT HYDROLASE MJ1163"/>
    <property type="match status" value="1"/>
</dbReference>
<keyword evidence="3" id="KW-0378">Hydrolase</keyword>
<dbReference type="InterPro" id="IPR036866">
    <property type="entry name" value="RibonucZ/Hydroxyglut_hydro"/>
</dbReference>
<comment type="caution">
    <text evidence="3">The sequence shown here is derived from an EMBL/GenBank/DDBJ whole genome shotgun (WGS) entry which is preliminary data.</text>
</comment>
<feature type="region of interest" description="Disordered" evidence="1">
    <location>
        <begin position="198"/>
        <end position="229"/>
    </location>
</feature>
<feature type="compositionally biased region" description="Acidic residues" evidence="1">
    <location>
        <begin position="219"/>
        <end position="229"/>
    </location>
</feature>
<dbReference type="SUPFAM" id="SSF56281">
    <property type="entry name" value="Metallo-hydrolase/oxidoreductase"/>
    <property type="match status" value="1"/>
</dbReference>
<dbReference type="Pfam" id="PF12706">
    <property type="entry name" value="Lactamase_B_2"/>
    <property type="match status" value="1"/>
</dbReference>
<reference evidence="3 4" key="1">
    <citation type="journal article" date="2016" name="Int. J. Syst. Evol. Microbiol.">
        <title>Arsenicitalea aurantiaca gen. nov., sp. nov., a new member of the family Hyphomicrobiaceae, isolated from high-arsenic sediment.</title>
        <authorList>
            <person name="Mu Y."/>
            <person name="Zhou L."/>
            <person name="Zeng X.C."/>
            <person name="Liu L."/>
            <person name="Pan Y."/>
            <person name="Chen X."/>
            <person name="Wang J."/>
            <person name="Li S."/>
            <person name="Li W.J."/>
            <person name="Wang Y."/>
        </authorList>
    </citation>
    <scope>NUCLEOTIDE SEQUENCE [LARGE SCALE GENOMIC DNA]</scope>
    <source>
        <strain evidence="3 4">42-50</strain>
    </source>
</reference>
<feature type="domain" description="Metallo-beta-lactamase" evidence="2">
    <location>
        <begin position="22"/>
        <end position="175"/>
    </location>
</feature>
<dbReference type="InterPro" id="IPR001279">
    <property type="entry name" value="Metallo-B-lactamas"/>
</dbReference>
<organism evidence="3 4">
    <name type="scientific">Arsenicitalea aurantiaca</name>
    <dbReference type="NCBI Taxonomy" id="1783274"/>
    <lineage>
        <taxon>Bacteria</taxon>
        <taxon>Pseudomonadati</taxon>
        <taxon>Pseudomonadota</taxon>
        <taxon>Alphaproteobacteria</taxon>
        <taxon>Hyphomicrobiales</taxon>
        <taxon>Devosiaceae</taxon>
        <taxon>Arsenicitalea</taxon>
    </lineage>
</organism>
<sequence length="229" mass="24434">MVLTWGGHTIYVDPVGGGEAFEGMPAPTGILITHGHGDHFDMPTLEAIGATNVPLLVNQEVYDQLPADMQARASVGVNGEAATLSGININVIPAYNTSSDRLQFHPEGVGNGYVLNLADQRIYIAGDTEDTPEMRALTDIDVAFLPMNLPYTMTEEQAADAVAAFGPRIVYPYHFSGSDPERFAELVGTTAEVRIADWYGPGNADAEPPAPREETAQDAGDEADSEDAQ</sequence>
<evidence type="ECO:0000259" key="2">
    <source>
        <dbReference type="Pfam" id="PF12706"/>
    </source>
</evidence>
<dbReference type="OrthoDB" id="9805728at2"/>
<dbReference type="GO" id="GO:0016787">
    <property type="term" value="F:hydrolase activity"/>
    <property type="evidence" value="ECO:0007669"/>
    <property type="project" value="UniProtKB-KW"/>
</dbReference>